<evidence type="ECO:0000313" key="3">
    <source>
        <dbReference type="Proteomes" id="UP000248314"/>
    </source>
</evidence>
<dbReference type="STRING" id="1122991.GCA_000613445_02402"/>
<feature type="transmembrane region" description="Helical" evidence="1">
    <location>
        <begin position="119"/>
        <end position="140"/>
    </location>
</feature>
<feature type="transmembrane region" description="Helical" evidence="1">
    <location>
        <begin position="87"/>
        <end position="107"/>
    </location>
</feature>
<reference evidence="2 3" key="1">
    <citation type="submission" date="2018-05" db="EMBL/GenBank/DDBJ databases">
        <title>Genomic Encyclopedia of Type Strains, Phase I: the one thousand microbial genomes (KMG-I) project.</title>
        <authorList>
            <person name="Kyrpides N."/>
        </authorList>
    </citation>
    <scope>NUCLEOTIDE SEQUENCE [LARGE SCALE GENOMIC DNA]</scope>
    <source>
        <strain evidence="2 3">DSM 15611</strain>
    </source>
</reference>
<comment type="caution">
    <text evidence="2">The sequence shown here is derived from an EMBL/GenBank/DDBJ whole genome shotgun (WGS) entry which is preliminary data.</text>
</comment>
<dbReference type="Proteomes" id="UP000248314">
    <property type="component" value="Unassembled WGS sequence"/>
</dbReference>
<protein>
    <submittedName>
        <fullName evidence="2">Uncharacterized protein</fullName>
    </submittedName>
</protein>
<keyword evidence="1" id="KW-0472">Membrane</keyword>
<gene>
    <name evidence="2" type="ORF">EJ73_00050</name>
</gene>
<keyword evidence="1" id="KW-1133">Transmembrane helix</keyword>
<sequence length="142" mass="16212">MHEFLLKILPLVIIIGITLAVAPGRRKEKKLGHIHTYDTYWKMFFYAIILPMALLFNTACVLVATLATLRGGEIGLLFLLLPRDQTSMFFVILGFLLLAVLHIWSLVHCVRHFNSYCNAMYCTHAFNIFMLLLTLIVSTLRG</sequence>
<evidence type="ECO:0000256" key="1">
    <source>
        <dbReference type="SAM" id="Phobius"/>
    </source>
</evidence>
<keyword evidence="3" id="KW-1185">Reference proteome</keyword>
<accession>A0A318I1K3</accession>
<evidence type="ECO:0000313" key="2">
    <source>
        <dbReference type="EMBL" id="PXX24784.1"/>
    </source>
</evidence>
<dbReference type="RefSeq" id="WP_110369879.1">
    <property type="nucleotide sequence ID" value="NZ_QJJX01000001.1"/>
</dbReference>
<feature type="transmembrane region" description="Helical" evidence="1">
    <location>
        <begin position="6"/>
        <end position="22"/>
    </location>
</feature>
<dbReference type="AlphaFoldDB" id="A0A318I1K3"/>
<proteinExistence type="predicted"/>
<name>A0A318I1K3_9BACT</name>
<organism evidence="2 3">
    <name type="scientific">Hoylesella shahii DSM 15611 = JCM 12083</name>
    <dbReference type="NCBI Taxonomy" id="1122991"/>
    <lineage>
        <taxon>Bacteria</taxon>
        <taxon>Pseudomonadati</taxon>
        <taxon>Bacteroidota</taxon>
        <taxon>Bacteroidia</taxon>
        <taxon>Bacteroidales</taxon>
        <taxon>Prevotellaceae</taxon>
        <taxon>Hoylesella</taxon>
    </lineage>
</organism>
<keyword evidence="1" id="KW-0812">Transmembrane</keyword>
<feature type="transmembrane region" description="Helical" evidence="1">
    <location>
        <begin position="43"/>
        <end position="67"/>
    </location>
</feature>
<dbReference type="EMBL" id="QJJX01000001">
    <property type="protein sequence ID" value="PXX24784.1"/>
    <property type="molecule type" value="Genomic_DNA"/>
</dbReference>